<dbReference type="EMBL" id="CP060783">
    <property type="protein sequence ID" value="QNP50356.1"/>
    <property type="molecule type" value="Genomic_DNA"/>
</dbReference>
<feature type="domain" description="HTH cro/C1-type" evidence="1">
    <location>
        <begin position="18"/>
        <end position="72"/>
    </location>
</feature>
<gene>
    <name evidence="2" type="ORF">H9K75_01350</name>
</gene>
<dbReference type="GO" id="GO:0003677">
    <property type="term" value="F:DNA binding"/>
    <property type="evidence" value="ECO:0007669"/>
    <property type="project" value="InterPro"/>
</dbReference>
<dbReference type="Proteomes" id="UP000516028">
    <property type="component" value="Chromosome"/>
</dbReference>
<dbReference type="InterPro" id="IPR001387">
    <property type="entry name" value="Cro/C1-type_HTH"/>
</dbReference>
<reference evidence="2 3" key="1">
    <citation type="submission" date="2020-08" db="EMBL/GenBank/DDBJ databases">
        <title>Genome sequence of Diaphorobacter aerolatus KACC 16536T.</title>
        <authorList>
            <person name="Hyun D.-W."/>
            <person name="Bae J.-W."/>
        </authorList>
    </citation>
    <scope>NUCLEOTIDE SEQUENCE [LARGE SCALE GENOMIC DNA]</scope>
    <source>
        <strain evidence="2 3">KACC 16536</strain>
    </source>
</reference>
<protein>
    <submittedName>
        <fullName evidence="2">Helix-turn-helix domain-containing protein</fullName>
    </submittedName>
</protein>
<proteinExistence type="predicted"/>
<dbReference type="Pfam" id="PF13560">
    <property type="entry name" value="HTH_31"/>
    <property type="match status" value="1"/>
</dbReference>
<dbReference type="AlphaFoldDB" id="A0A7H0GPZ0"/>
<dbReference type="CDD" id="cd00093">
    <property type="entry name" value="HTH_XRE"/>
    <property type="match status" value="1"/>
</dbReference>
<sequence length="90" mass="9846">MREEDFSVRSLEELGRFIRGERKSQKLAIDDAAGLIGVSPDSFSRLERGVGGVGSDRLLAILDGLGLELVIRRKHSGPPTQVIETKSIRS</sequence>
<organism evidence="2 3">
    <name type="scientific">Diaphorobacter aerolatus</name>
    <dbReference type="NCBI Taxonomy" id="1288495"/>
    <lineage>
        <taxon>Bacteria</taxon>
        <taxon>Pseudomonadati</taxon>
        <taxon>Pseudomonadota</taxon>
        <taxon>Betaproteobacteria</taxon>
        <taxon>Burkholderiales</taxon>
        <taxon>Comamonadaceae</taxon>
        <taxon>Diaphorobacter</taxon>
    </lineage>
</organism>
<evidence type="ECO:0000313" key="3">
    <source>
        <dbReference type="Proteomes" id="UP000516028"/>
    </source>
</evidence>
<dbReference type="SUPFAM" id="SSF47413">
    <property type="entry name" value="lambda repressor-like DNA-binding domains"/>
    <property type="match status" value="1"/>
</dbReference>
<dbReference type="KEGG" id="daer:H9K75_01350"/>
<evidence type="ECO:0000313" key="2">
    <source>
        <dbReference type="EMBL" id="QNP50356.1"/>
    </source>
</evidence>
<dbReference type="SMART" id="SM00530">
    <property type="entry name" value="HTH_XRE"/>
    <property type="match status" value="1"/>
</dbReference>
<dbReference type="InterPro" id="IPR010982">
    <property type="entry name" value="Lambda_DNA-bd_dom_sf"/>
</dbReference>
<dbReference type="Gene3D" id="1.10.260.40">
    <property type="entry name" value="lambda repressor-like DNA-binding domains"/>
    <property type="match status" value="1"/>
</dbReference>
<keyword evidence="3" id="KW-1185">Reference proteome</keyword>
<accession>A0A7H0GPZ0</accession>
<name>A0A7H0GPZ0_9BURK</name>
<dbReference type="PROSITE" id="PS50943">
    <property type="entry name" value="HTH_CROC1"/>
    <property type="match status" value="1"/>
</dbReference>
<evidence type="ECO:0000259" key="1">
    <source>
        <dbReference type="PROSITE" id="PS50943"/>
    </source>
</evidence>